<dbReference type="SUPFAM" id="SSF49464">
    <property type="entry name" value="Carboxypeptidase regulatory domain-like"/>
    <property type="match status" value="1"/>
</dbReference>
<accession>A0A1H5V5U8</accession>
<dbReference type="SUPFAM" id="SSF56935">
    <property type="entry name" value="Porins"/>
    <property type="match status" value="1"/>
</dbReference>
<evidence type="ECO:0000313" key="2">
    <source>
        <dbReference type="Proteomes" id="UP000236731"/>
    </source>
</evidence>
<protein>
    <recommendedName>
        <fullName evidence="3">CarboxypepD_reg-like domain-containing protein</fullName>
    </recommendedName>
</protein>
<gene>
    <name evidence="1" type="ORF">SAMN05421877_10321</name>
</gene>
<keyword evidence="2" id="KW-1185">Reference proteome</keyword>
<organism evidence="1 2">
    <name type="scientific">Sphingobacterium lactis</name>
    <dbReference type="NCBI Taxonomy" id="797291"/>
    <lineage>
        <taxon>Bacteria</taxon>
        <taxon>Pseudomonadati</taxon>
        <taxon>Bacteroidota</taxon>
        <taxon>Sphingobacteriia</taxon>
        <taxon>Sphingobacteriales</taxon>
        <taxon>Sphingobacteriaceae</taxon>
        <taxon>Sphingobacterium</taxon>
    </lineage>
</organism>
<dbReference type="Proteomes" id="UP000236731">
    <property type="component" value="Unassembled WGS sequence"/>
</dbReference>
<evidence type="ECO:0008006" key="3">
    <source>
        <dbReference type="Google" id="ProtNLM"/>
    </source>
</evidence>
<evidence type="ECO:0000313" key="1">
    <source>
        <dbReference type="EMBL" id="SEF82580.1"/>
    </source>
</evidence>
<dbReference type="InterPro" id="IPR008969">
    <property type="entry name" value="CarboxyPept-like_regulatory"/>
</dbReference>
<sequence>MRQFLAYFYRITWLVLFPVMSFAQVQFTVVDSQRKPIQGAIVSIHDLADEVTFAHTTSDQAGKVMLKETTFPFLLKVRSMSYKPYSAKITTKVDIQEYVVLSESAIAIEEVVADMNKGFASLRNDTIKFNLNALNLAGSDNLKEILNRIPGFRVDENYKITHAGQEINKILVNGKEAFEFQNKIALDNIENAMLDGLSVINDYRDPFQVNLEEGKTDKVINLTLKEDFSNIIKGNIELMGGYKHKFKIKPFLFYFSEGLAVFSLNNLNNMYDKDWSSEDYSGGLQSYNLGSRYFRDANRSTFYAKDLTLNRELSFLNSTTVKRTTDQYTFQAVINYNVLSSLKFSETNTRYLGNSLYDRLNTDSLKASMFSYMLNFKHKLFKTSILELSSSNYSDKLIRDDRFNATYHQEQRSFFVEERATQGSTIYAHKINLDSKISNKIAWSTSYSLKTENSGDLWVLQNSNGIADSPILHPENDIKLKNKEHTINSSLHYNFAKGMSGSVGLAYFRTLDKVDRYLLQFKSNRLSPEVEVHIKTKFVNVEANLNYNRLHRYLAEQTKKVNYFAGNLNADIFLDNYKKNKIRISLDKSALFAPITAALPYNVDRYDHVLFGQSDLFFENFDRIAGRIAYVYDLPFKGESFQLAVFGNSSSNTIIQTLNKENNRFWTYQRVKGLKRYGGDVYYSHNMLKNSYPLKVDVSYRITRDSYFQFLANEEVPIVQDNHIIQACVNSFSENRINGMLKISTEITSINYNDSETSKQENYSLLFGPRYNHKKLVIKTFLKYSFIKDRQQSNSFLDMNLSTRYSLSDKLELLLEADNFLQNLGLKSADPLGLVDNQQGMEYFQSYKNLVGYTTLGFRYKF</sequence>
<dbReference type="AlphaFoldDB" id="A0A1H5V5U8"/>
<reference evidence="2" key="1">
    <citation type="submission" date="2016-10" db="EMBL/GenBank/DDBJ databases">
        <authorList>
            <person name="Varghese N."/>
            <person name="Submissions S."/>
        </authorList>
    </citation>
    <scope>NUCLEOTIDE SEQUENCE [LARGE SCALE GENOMIC DNA]</scope>
    <source>
        <strain evidence="2">DSM 22361</strain>
    </source>
</reference>
<proteinExistence type="predicted"/>
<dbReference type="EMBL" id="FNUT01000003">
    <property type="protein sequence ID" value="SEF82580.1"/>
    <property type="molecule type" value="Genomic_DNA"/>
</dbReference>
<name>A0A1H5V5U8_9SPHI</name>